<comment type="caution">
    <text evidence="3">The sequence shown here is derived from an EMBL/GenBank/DDBJ whole genome shotgun (WGS) entry which is preliminary data.</text>
</comment>
<feature type="domain" description="Aldehyde dehydrogenase" evidence="2">
    <location>
        <begin position="19"/>
        <end position="476"/>
    </location>
</feature>
<proteinExistence type="predicted"/>
<dbReference type="SUPFAM" id="SSF53720">
    <property type="entry name" value="ALDH-like"/>
    <property type="match status" value="1"/>
</dbReference>
<accession>A0ABQ1RBJ8</accession>
<dbReference type="EMBL" id="BMGJ01000006">
    <property type="protein sequence ID" value="GGD62979.1"/>
    <property type="molecule type" value="Genomic_DNA"/>
</dbReference>
<dbReference type="CDD" id="cd07085">
    <property type="entry name" value="ALDH_F6_MMSDH"/>
    <property type="match status" value="1"/>
</dbReference>
<dbReference type="RefSeq" id="WP_099034283.1">
    <property type="nucleotide sequence ID" value="NZ_BMGJ01000006.1"/>
</dbReference>
<gene>
    <name evidence="3" type="primary">mmsA1</name>
    <name evidence="3" type="ORF">GCM10011357_17840</name>
</gene>
<name>A0ABQ1RBJ8_9ALTE</name>
<dbReference type="Proteomes" id="UP000614272">
    <property type="component" value="Unassembled WGS sequence"/>
</dbReference>
<dbReference type="InterPro" id="IPR015590">
    <property type="entry name" value="Aldehyde_DH_dom"/>
</dbReference>
<dbReference type="Gene3D" id="3.40.309.10">
    <property type="entry name" value="Aldehyde Dehydrogenase, Chain A, domain 2"/>
    <property type="match status" value="1"/>
</dbReference>
<dbReference type="PANTHER" id="PTHR43866">
    <property type="entry name" value="MALONATE-SEMIALDEHYDE DEHYDROGENASE"/>
    <property type="match status" value="1"/>
</dbReference>
<dbReference type="PANTHER" id="PTHR43866:SF4">
    <property type="entry name" value="MALONATE-SEMIALDEHYDE DEHYDROGENASE"/>
    <property type="match status" value="1"/>
</dbReference>
<sequence length="493" mass="52741">MQTLSHWIDNQAFTTAEPVLEDINPANGEILATVPLASQETVDKAVASAVKAQQHWAATPVHKRAQVMFNLRGLIRQHQDQLVELISLDNGKTLADARGELQRGLEVVEYACGAPELLKGEHSRLVASDIDSWSEFHALGVVLGITPFNFPAMVPLWMIPMALICGNAFILKPSEKVPLAAARLGELLAEAGLPAGVFNIVHGGRDTAEALIDHVDIKAVSFVGSTVAARAIYQRAAGAGKRVQALGGAKNHAVIMPDADLENAAATLIGAAFGGTGQRCMAISVAVCVGEDTADRLIQHLLPKMDELKLSADNNQQADMGPLIDQIAVNRVNTILGEAKEQGAHLVRDGRDYAMLPAKGCYVGPSLVDKVTDSMSCYQQEIFGPVLSLVRVNELDDAISLANAHMYGNGACIFTESGAAANRFSSRVEAGMVGVNVPLPVPMAFHSFGGWKQSLFGDLHAYGPDGVRFYTKRKTVTQRWLKQTGHSTAFGQL</sequence>
<dbReference type="InterPro" id="IPR016163">
    <property type="entry name" value="Ald_DH_C"/>
</dbReference>
<dbReference type="InterPro" id="IPR016162">
    <property type="entry name" value="Ald_DH_N"/>
</dbReference>
<evidence type="ECO:0000259" key="2">
    <source>
        <dbReference type="Pfam" id="PF00171"/>
    </source>
</evidence>
<evidence type="ECO:0000256" key="1">
    <source>
        <dbReference type="ARBA" id="ARBA00023002"/>
    </source>
</evidence>
<dbReference type="Gene3D" id="3.40.605.10">
    <property type="entry name" value="Aldehyde Dehydrogenase, Chain A, domain 1"/>
    <property type="match status" value="1"/>
</dbReference>
<protein>
    <submittedName>
        <fullName evidence="3">Methylmalonate-semialdehyde dehydrogenase (Acylating)</fullName>
    </submittedName>
</protein>
<dbReference type="InterPro" id="IPR010061">
    <property type="entry name" value="MeMal-semiAld_DH"/>
</dbReference>
<dbReference type="Pfam" id="PF00171">
    <property type="entry name" value="Aldedh"/>
    <property type="match status" value="1"/>
</dbReference>
<keyword evidence="1" id="KW-0560">Oxidoreductase</keyword>
<keyword evidence="4" id="KW-1185">Reference proteome</keyword>
<evidence type="ECO:0000313" key="3">
    <source>
        <dbReference type="EMBL" id="GGD62979.1"/>
    </source>
</evidence>
<dbReference type="InterPro" id="IPR016161">
    <property type="entry name" value="Ald_DH/histidinol_DH"/>
</dbReference>
<evidence type="ECO:0000313" key="4">
    <source>
        <dbReference type="Proteomes" id="UP000614272"/>
    </source>
</evidence>
<organism evidence="3 4">
    <name type="scientific">Lacimicrobium alkaliphilum</name>
    <dbReference type="NCBI Taxonomy" id="1526571"/>
    <lineage>
        <taxon>Bacteria</taxon>
        <taxon>Pseudomonadati</taxon>
        <taxon>Pseudomonadota</taxon>
        <taxon>Gammaproteobacteria</taxon>
        <taxon>Alteromonadales</taxon>
        <taxon>Alteromonadaceae</taxon>
        <taxon>Lacimicrobium</taxon>
    </lineage>
</organism>
<dbReference type="NCBIfam" id="TIGR01722">
    <property type="entry name" value="MMSDH"/>
    <property type="match status" value="1"/>
</dbReference>
<reference evidence="4" key="1">
    <citation type="journal article" date="2019" name="Int. J. Syst. Evol. Microbiol.">
        <title>The Global Catalogue of Microorganisms (GCM) 10K type strain sequencing project: providing services to taxonomists for standard genome sequencing and annotation.</title>
        <authorList>
            <consortium name="The Broad Institute Genomics Platform"/>
            <consortium name="The Broad Institute Genome Sequencing Center for Infectious Disease"/>
            <person name="Wu L."/>
            <person name="Ma J."/>
        </authorList>
    </citation>
    <scope>NUCLEOTIDE SEQUENCE [LARGE SCALE GENOMIC DNA]</scope>
    <source>
        <strain evidence="4">CGMCC 1.12923</strain>
    </source>
</reference>